<dbReference type="PROSITE" id="PS51892">
    <property type="entry name" value="SUBTILASE"/>
    <property type="match status" value="1"/>
</dbReference>
<dbReference type="GO" id="GO:0006508">
    <property type="term" value="P:proteolysis"/>
    <property type="evidence" value="ECO:0007669"/>
    <property type="project" value="UniProtKB-KW"/>
</dbReference>
<evidence type="ECO:0000256" key="4">
    <source>
        <dbReference type="ARBA" id="ARBA00022825"/>
    </source>
</evidence>
<name>A0A7Z1AXX5_9PSEU</name>
<protein>
    <recommendedName>
        <fullName evidence="11">Peptidase inhibitor I9</fullName>
    </recommendedName>
</protein>
<reference evidence="9 10" key="1">
    <citation type="submission" date="2016-12" db="EMBL/GenBank/DDBJ databases">
        <title>The draft genome sequence of Actinophytocola xinjiangensis.</title>
        <authorList>
            <person name="Wang W."/>
            <person name="Yuan L."/>
        </authorList>
    </citation>
    <scope>NUCLEOTIDE SEQUENCE [LARGE SCALE GENOMIC DNA]</scope>
    <source>
        <strain evidence="9 10">CGMCC 4.4663</strain>
    </source>
</reference>
<feature type="domain" description="Peptidase S8/S53" evidence="7">
    <location>
        <begin position="151"/>
        <end position="373"/>
    </location>
</feature>
<dbReference type="Pfam" id="PF05922">
    <property type="entry name" value="Inhibitor_I9"/>
    <property type="match status" value="1"/>
</dbReference>
<evidence type="ECO:0000256" key="5">
    <source>
        <dbReference type="PROSITE-ProRule" id="PRU01240"/>
    </source>
</evidence>
<evidence type="ECO:0000313" key="9">
    <source>
        <dbReference type="EMBL" id="OLF08403.1"/>
    </source>
</evidence>
<evidence type="ECO:0000256" key="2">
    <source>
        <dbReference type="ARBA" id="ARBA00022670"/>
    </source>
</evidence>
<dbReference type="Gene3D" id="3.30.70.80">
    <property type="entry name" value="Peptidase S8 propeptide/proteinase inhibitor I9"/>
    <property type="match status" value="1"/>
</dbReference>
<evidence type="ECO:0000313" key="10">
    <source>
        <dbReference type="Proteomes" id="UP000185696"/>
    </source>
</evidence>
<feature type="active site" description="Charge relay system" evidence="5">
    <location>
        <position position="185"/>
    </location>
</feature>
<dbReference type="AlphaFoldDB" id="A0A7Z1AXX5"/>
<dbReference type="PROSITE" id="PS00136">
    <property type="entry name" value="SUBTILASE_ASP"/>
    <property type="match status" value="1"/>
</dbReference>
<dbReference type="InterPro" id="IPR036852">
    <property type="entry name" value="Peptidase_S8/S53_dom_sf"/>
</dbReference>
<feature type="active site" description="Charge relay system" evidence="5">
    <location>
        <position position="337"/>
    </location>
</feature>
<dbReference type="InterPro" id="IPR034193">
    <property type="entry name" value="PCSK9_ProteinaseK-like"/>
</dbReference>
<keyword evidence="4 5" id="KW-0720">Serine protease</keyword>
<dbReference type="FunFam" id="3.40.50.200:FF:000014">
    <property type="entry name" value="Proteinase K"/>
    <property type="match status" value="1"/>
</dbReference>
<dbReference type="InterPro" id="IPR010259">
    <property type="entry name" value="S8pro/Inhibitor_I9"/>
</dbReference>
<evidence type="ECO:0008006" key="11">
    <source>
        <dbReference type="Google" id="ProtNLM"/>
    </source>
</evidence>
<gene>
    <name evidence="9" type="ORF">BLA60_23595</name>
</gene>
<keyword evidence="10" id="KW-1185">Reference proteome</keyword>
<dbReference type="InterPro" id="IPR050131">
    <property type="entry name" value="Peptidase_S8_subtilisin-like"/>
</dbReference>
<keyword evidence="6" id="KW-0732">Signal</keyword>
<dbReference type="InterPro" id="IPR023827">
    <property type="entry name" value="Peptidase_S8_Asp-AS"/>
</dbReference>
<evidence type="ECO:0000256" key="1">
    <source>
        <dbReference type="ARBA" id="ARBA00011073"/>
    </source>
</evidence>
<dbReference type="Proteomes" id="UP000185696">
    <property type="component" value="Unassembled WGS sequence"/>
</dbReference>
<dbReference type="Gene3D" id="3.40.50.200">
    <property type="entry name" value="Peptidase S8/S53 domain"/>
    <property type="match status" value="1"/>
</dbReference>
<dbReference type="GO" id="GO:0005615">
    <property type="term" value="C:extracellular space"/>
    <property type="evidence" value="ECO:0007669"/>
    <property type="project" value="TreeGrafter"/>
</dbReference>
<feature type="active site" description="Charge relay system" evidence="5">
    <location>
        <position position="153"/>
    </location>
</feature>
<dbReference type="PROSITE" id="PS00137">
    <property type="entry name" value="SUBTILASE_HIS"/>
    <property type="match status" value="1"/>
</dbReference>
<dbReference type="PRINTS" id="PR00723">
    <property type="entry name" value="SUBTILISIN"/>
</dbReference>
<dbReference type="InterPro" id="IPR015500">
    <property type="entry name" value="Peptidase_S8_subtilisin-rel"/>
</dbReference>
<dbReference type="Pfam" id="PF00082">
    <property type="entry name" value="Peptidase_S8"/>
    <property type="match status" value="1"/>
</dbReference>
<keyword evidence="2 5" id="KW-0645">Protease</keyword>
<dbReference type="RefSeq" id="WP_075135145.1">
    <property type="nucleotide sequence ID" value="NZ_MSIF01000012.1"/>
</dbReference>
<evidence type="ECO:0000256" key="6">
    <source>
        <dbReference type="SAM" id="SignalP"/>
    </source>
</evidence>
<feature type="chain" id="PRO_5030716623" description="Peptidase inhibitor I9" evidence="6">
    <location>
        <begin position="32"/>
        <end position="390"/>
    </location>
</feature>
<dbReference type="CDD" id="cd04077">
    <property type="entry name" value="Peptidases_S8_PCSK9_ProteinaseK_like"/>
    <property type="match status" value="1"/>
</dbReference>
<evidence type="ECO:0000259" key="8">
    <source>
        <dbReference type="Pfam" id="PF05922"/>
    </source>
</evidence>
<dbReference type="PANTHER" id="PTHR43806">
    <property type="entry name" value="PEPTIDASE S8"/>
    <property type="match status" value="1"/>
</dbReference>
<comment type="similarity">
    <text evidence="1 5">Belongs to the peptidase S8 family.</text>
</comment>
<sequence length="390" mass="39607">MSMKPHNGKQFIASVGVALLVATVTTVPARAAVAEESGYIVVLSAEAGQRMASATVSSRAAETADRFDSTVEHTYTAALSGFSLSLTAAEAAELAAEPGVADVVRDGKVKLKGAGEQLNPPSWGLDRIDQRVGLDGKYRYPNKASSVTAYVIDTGIAPHNDFGDRVQPGVDLVDGDDDPLDGNGHGTFVSGIIGGEIYGVAKKIKIVPVRVLNDQGSGTYSGVIAGIDWVTQNAVRPAVANMSLGGSANTALDSAVRGAIAAGIPFTVPAGSSATDASNFSPARVAEAMTIGATGSNDCVAPQSNYGAVLDMYAPGLNITGPWLGDGDGSNTISGSSFAAAHVAGAVGMYLHAHPNATPGAVSAALVAAASDVVCNVPPNTPNKLLYVWW</sequence>
<dbReference type="InterPro" id="IPR000209">
    <property type="entry name" value="Peptidase_S8/S53_dom"/>
</dbReference>
<evidence type="ECO:0000256" key="3">
    <source>
        <dbReference type="ARBA" id="ARBA00022801"/>
    </source>
</evidence>
<dbReference type="GO" id="GO:0004252">
    <property type="term" value="F:serine-type endopeptidase activity"/>
    <property type="evidence" value="ECO:0007669"/>
    <property type="project" value="UniProtKB-UniRule"/>
</dbReference>
<dbReference type="OrthoDB" id="9766923at2"/>
<organism evidence="9 10">
    <name type="scientific">Actinophytocola xinjiangensis</name>
    <dbReference type="NCBI Taxonomy" id="485602"/>
    <lineage>
        <taxon>Bacteria</taxon>
        <taxon>Bacillati</taxon>
        <taxon>Actinomycetota</taxon>
        <taxon>Actinomycetes</taxon>
        <taxon>Pseudonocardiales</taxon>
        <taxon>Pseudonocardiaceae</taxon>
    </lineage>
</organism>
<dbReference type="InterPro" id="IPR022398">
    <property type="entry name" value="Peptidase_S8_His-AS"/>
</dbReference>
<evidence type="ECO:0000259" key="7">
    <source>
        <dbReference type="Pfam" id="PF00082"/>
    </source>
</evidence>
<accession>A0A7Z1AXX5</accession>
<dbReference type="SUPFAM" id="SSF52743">
    <property type="entry name" value="Subtilisin-like"/>
    <property type="match status" value="1"/>
</dbReference>
<dbReference type="InterPro" id="IPR037045">
    <property type="entry name" value="S8pro/Inhibitor_I9_sf"/>
</dbReference>
<keyword evidence="3 5" id="KW-0378">Hydrolase</keyword>
<dbReference type="PANTHER" id="PTHR43806:SF11">
    <property type="entry name" value="CEREVISIN-RELATED"/>
    <property type="match status" value="1"/>
</dbReference>
<comment type="caution">
    <text evidence="9">The sequence shown here is derived from an EMBL/GenBank/DDBJ whole genome shotgun (WGS) entry which is preliminary data.</text>
</comment>
<dbReference type="EMBL" id="MSIF01000012">
    <property type="protein sequence ID" value="OLF08403.1"/>
    <property type="molecule type" value="Genomic_DNA"/>
</dbReference>
<proteinExistence type="inferred from homology"/>
<feature type="signal peptide" evidence="6">
    <location>
        <begin position="1"/>
        <end position="31"/>
    </location>
</feature>
<feature type="domain" description="Inhibitor I9" evidence="8">
    <location>
        <begin position="39"/>
        <end position="111"/>
    </location>
</feature>
<dbReference type="SUPFAM" id="SSF54897">
    <property type="entry name" value="Protease propeptides/inhibitors"/>
    <property type="match status" value="1"/>
</dbReference>